<dbReference type="EMBL" id="MN815765">
    <property type="protein sequence ID" value="QKE46668.1"/>
    <property type="molecule type" value="Genomic_DNA"/>
</dbReference>
<keyword evidence="7 12" id="KW-0297">G-protein coupled receptor</keyword>
<comment type="subcellular location">
    <subcellularLocation>
        <location evidence="1 12">Membrane</location>
        <topology evidence="1 12">Multi-pass membrane protein</topology>
    </subcellularLocation>
</comment>
<dbReference type="InterPro" id="IPR007960">
    <property type="entry name" value="TAS2R"/>
</dbReference>
<evidence type="ECO:0000313" key="40">
    <source>
        <dbReference type="EMBL" id="QKE46668.1"/>
    </source>
</evidence>
<evidence type="ECO:0000256" key="4">
    <source>
        <dbReference type="ARBA" id="ARBA00022606"/>
    </source>
</evidence>
<dbReference type="EMBL" id="MN815747">
    <property type="protein sequence ID" value="QKE46650.1"/>
    <property type="molecule type" value="Genomic_DNA"/>
</dbReference>
<dbReference type="EMBL" id="MN815743">
    <property type="protein sequence ID" value="QKE46646.1"/>
    <property type="molecule type" value="Genomic_DNA"/>
</dbReference>
<dbReference type="EMBL" id="MN815719">
    <property type="protein sequence ID" value="QKE46625.1"/>
    <property type="molecule type" value="Genomic_DNA"/>
</dbReference>
<feature type="transmembrane region" description="Helical" evidence="13">
    <location>
        <begin position="247"/>
        <end position="268"/>
    </location>
</feature>
<evidence type="ECO:0000313" key="33">
    <source>
        <dbReference type="EMBL" id="QKE46652.1"/>
    </source>
</evidence>
<dbReference type="EMBL" id="MN815733">
    <property type="protein sequence ID" value="QKE46638.1"/>
    <property type="molecule type" value="Genomic_DNA"/>
</dbReference>
<evidence type="ECO:0000313" key="23">
    <source>
        <dbReference type="EMBL" id="QKE46636.1"/>
    </source>
</evidence>
<evidence type="ECO:0000313" key="32">
    <source>
        <dbReference type="EMBL" id="QKE46650.1"/>
    </source>
</evidence>
<dbReference type="EMBL" id="MN815711">
    <property type="protein sequence ID" value="QKE46618.1"/>
    <property type="molecule type" value="Genomic_DNA"/>
</dbReference>
<evidence type="ECO:0000313" key="39">
    <source>
        <dbReference type="EMBL" id="QKE46666.1"/>
    </source>
</evidence>
<keyword evidence="5 12" id="KW-0812">Transmembrane</keyword>
<dbReference type="EMBL" id="MN815757">
    <property type="protein sequence ID" value="QKE46660.1"/>
    <property type="molecule type" value="Genomic_DNA"/>
</dbReference>
<feature type="transmembrane region" description="Helical" evidence="13">
    <location>
        <begin position="218"/>
        <end position="241"/>
    </location>
</feature>
<dbReference type="EMBL" id="MN815751">
    <property type="protein sequence ID" value="QKE46654.1"/>
    <property type="molecule type" value="Genomic_DNA"/>
</dbReference>
<feature type="transmembrane region" description="Helical" evidence="13">
    <location>
        <begin position="170"/>
        <end position="191"/>
    </location>
</feature>
<dbReference type="SUPFAM" id="SSF81321">
    <property type="entry name" value="Family A G protein-coupled receptor-like"/>
    <property type="match status" value="1"/>
</dbReference>
<dbReference type="GO" id="GO:0004930">
    <property type="term" value="F:G protein-coupled receptor activity"/>
    <property type="evidence" value="ECO:0007669"/>
    <property type="project" value="UniProtKB-KW"/>
</dbReference>
<evidence type="ECO:0000313" key="22">
    <source>
        <dbReference type="EMBL" id="QKE46634.1"/>
    </source>
</evidence>
<dbReference type="EMBL" id="MN815732">
    <property type="protein sequence ID" value="QKE46637.1"/>
    <property type="molecule type" value="Genomic_DNA"/>
</dbReference>
<comment type="similarity">
    <text evidence="2 11">Belongs to the G-protein coupled receptor T2R family.</text>
</comment>
<evidence type="ECO:0000313" key="35">
    <source>
        <dbReference type="EMBL" id="QKE46656.1"/>
    </source>
</evidence>
<evidence type="ECO:0000313" key="41">
    <source>
        <dbReference type="EMBL" id="QKE46670.1"/>
    </source>
</evidence>
<dbReference type="EMBL" id="MN815731">
    <property type="protein sequence ID" value="QKE46636.1"/>
    <property type="molecule type" value="Genomic_DNA"/>
</dbReference>
<evidence type="ECO:0000313" key="18">
    <source>
        <dbReference type="EMBL" id="QKE46623.1"/>
    </source>
</evidence>
<feature type="transmembrane region" description="Helical" evidence="13">
    <location>
        <begin position="33"/>
        <end position="54"/>
    </location>
</feature>
<dbReference type="PANTHER" id="PTHR11394:SF30">
    <property type="entry name" value="TASTE RECEPTOR TYPE 2 MEMBER 104"/>
    <property type="match status" value="1"/>
</dbReference>
<dbReference type="EMBL" id="MN815753">
    <property type="protein sequence ID" value="QKE46656.1"/>
    <property type="molecule type" value="Genomic_DNA"/>
</dbReference>
<dbReference type="EMBL" id="MN815739">
    <property type="protein sequence ID" value="QKE46643.1"/>
    <property type="molecule type" value="Genomic_DNA"/>
</dbReference>
<keyword evidence="4 12" id="KW-0716">Sensory transduction</keyword>
<evidence type="ECO:0000313" key="31">
    <source>
        <dbReference type="EMBL" id="QKE46648.1"/>
    </source>
</evidence>
<dbReference type="EMBL" id="MN815741">
    <property type="protein sequence ID" value="QKE46645.1"/>
    <property type="molecule type" value="Genomic_DNA"/>
</dbReference>
<evidence type="ECO:0000313" key="20">
    <source>
        <dbReference type="EMBL" id="QKE46629.1"/>
    </source>
</evidence>
<dbReference type="EMBL" id="MN815749">
    <property type="protein sequence ID" value="QKE46652.1"/>
    <property type="molecule type" value="Genomic_DNA"/>
</dbReference>
<gene>
    <name evidence="20" type="primary">Tas2r588</name>
</gene>
<evidence type="ECO:0000256" key="5">
    <source>
        <dbReference type="ARBA" id="ARBA00022692"/>
    </source>
</evidence>
<dbReference type="GO" id="GO:0033038">
    <property type="term" value="F:bitter taste receptor activity"/>
    <property type="evidence" value="ECO:0007669"/>
    <property type="project" value="InterPro"/>
</dbReference>
<dbReference type="EMBL" id="MN815763">
    <property type="protein sequence ID" value="QKE46666.1"/>
    <property type="molecule type" value="Genomic_DNA"/>
</dbReference>
<evidence type="ECO:0000313" key="42">
    <source>
        <dbReference type="EMBL" id="QKE46671.1"/>
    </source>
</evidence>
<dbReference type="GO" id="GO:0016020">
    <property type="term" value="C:membrane"/>
    <property type="evidence" value="ECO:0007669"/>
    <property type="project" value="UniProtKB-SubCell"/>
</dbReference>
<proteinExistence type="inferred from homology"/>
<evidence type="ECO:0000313" key="26">
    <source>
        <dbReference type="EMBL" id="QKE46642.1"/>
    </source>
</evidence>
<evidence type="ECO:0000313" key="29">
    <source>
        <dbReference type="EMBL" id="QKE46646.1"/>
    </source>
</evidence>
<dbReference type="EMBL" id="MN815713">
    <property type="protein sequence ID" value="QKE46620.1"/>
    <property type="molecule type" value="Genomic_DNA"/>
</dbReference>
<dbReference type="EMBL" id="MN815744">
    <property type="protein sequence ID" value="QKE46647.1"/>
    <property type="molecule type" value="Genomic_DNA"/>
</dbReference>
<dbReference type="EMBL" id="MN815712">
    <property type="protein sequence ID" value="QKE46619.1"/>
    <property type="molecule type" value="Genomic_DNA"/>
</dbReference>
<evidence type="ECO:0000256" key="2">
    <source>
        <dbReference type="ARBA" id="ARBA00007376"/>
    </source>
</evidence>
<evidence type="ECO:0000313" key="24">
    <source>
        <dbReference type="EMBL" id="QKE46637.1"/>
    </source>
</evidence>
<evidence type="ECO:0000313" key="28">
    <source>
        <dbReference type="EMBL" id="QKE46645.1"/>
    </source>
</evidence>
<dbReference type="Pfam" id="PF05296">
    <property type="entry name" value="TAS2R"/>
    <property type="match status" value="1"/>
</dbReference>
<evidence type="ECO:0000313" key="27">
    <source>
        <dbReference type="EMBL" id="QKE46643.1"/>
    </source>
</evidence>
<keyword evidence="9 12" id="KW-0675">Receptor</keyword>
<evidence type="ECO:0000256" key="9">
    <source>
        <dbReference type="ARBA" id="ARBA00023170"/>
    </source>
</evidence>
<evidence type="ECO:0000256" key="8">
    <source>
        <dbReference type="ARBA" id="ARBA00023136"/>
    </source>
</evidence>
<evidence type="ECO:0000313" key="15">
    <source>
        <dbReference type="EMBL" id="QKE46619.1"/>
    </source>
</evidence>
<dbReference type="EMBL" id="MN815737">
    <property type="protein sequence ID" value="QKE46642.1"/>
    <property type="molecule type" value="Genomic_DNA"/>
</dbReference>
<evidence type="ECO:0000313" key="19">
    <source>
        <dbReference type="EMBL" id="QKE46625.1"/>
    </source>
</evidence>
<evidence type="ECO:0000256" key="7">
    <source>
        <dbReference type="ARBA" id="ARBA00023040"/>
    </source>
</evidence>
<accession>A0A7S5W926</accession>
<evidence type="ECO:0000256" key="6">
    <source>
        <dbReference type="ARBA" id="ARBA00022989"/>
    </source>
</evidence>
<evidence type="ECO:0000256" key="12">
    <source>
        <dbReference type="RuleBase" id="RU004424"/>
    </source>
</evidence>
<evidence type="ECO:0000313" key="34">
    <source>
        <dbReference type="EMBL" id="QKE46654.1"/>
    </source>
</evidence>
<evidence type="ECO:0000313" key="17">
    <source>
        <dbReference type="EMBL" id="QKE46622.1"/>
    </source>
</evidence>
<evidence type="ECO:0000313" key="38">
    <source>
        <dbReference type="EMBL" id="QKE46660.1"/>
    </source>
</evidence>
<feature type="transmembrane region" description="Helical" evidence="13">
    <location>
        <begin position="74"/>
        <end position="96"/>
    </location>
</feature>
<keyword evidence="10 12" id="KW-0807">Transducer</keyword>
<dbReference type="EMBL" id="MN815768">
    <property type="protein sequence ID" value="QKE46671.1"/>
    <property type="molecule type" value="Genomic_DNA"/>
</dbReference>
<dbReference type="EMBL" id="MN815717">
    <property type="protein sequence ID" value="QKE46623.1"/>
    <property type="molecule type" value="Genomic_DNA"/>
</dbReference>
<evidence type="ECO:0000313" key="25">
    <source>
        <dbReference type="EMBL" id="QKE46638.1"/>
    </source>
</evidence>
<evidence type="ECO:0000313" key="21">
    <source>
        <dbReference type="EMBL" id="QKE46630.1"/>
    </source>
</evidence>
<dbReference type="AlphaFoldDB" id="A0A7S5W926"/>
<evidence type="ECO:0000313" key="30">
    <source>
        <dbReference type="EMBL" id="QKE46647.1"/>
    </source>
</evidence>
<evidence type="ECO:0000313" key="16">
    <source>
        <dbReference type="EMBL" id="QKE46620.1"/>
    </source>
</evidence>
<dbReference type="EMBL" id="MN815745">
    <property type="protein sequence ID" value="QKE46648.1"/>
    <property type="molecule type" value="Genomic_DNA"/>
</dbReference>
<evidence type="ECO:0000256" key="1">
    <source>
        <dbReference type="ARBA" id="ARBA00004141"/>
    </source>
</evidence>
<evidence type="ECO:0000256" key="11">
    <source>
        <dbReference type="RuleBase" id="RU004423"/>
    </source>
</evidence>
<dbReference type="EMBL" id="MN815715">
    <property type="protein sequence ID" value="QKE46622.1"/>
    <property type="molecule type" value="Genomic_DNA"/>
</dbReference>
<protein>
    <recommendedName>
        <fullName evidence="12">Taste receptor type 2</fullName>
    </recommendedName>
</protein>
<dbReference type="PANTHER" id="PTHR11394">
    <property type="entry name" value="TASTE RECEPTOR TYPE 2"/>
    <property type="match status" value="1"/>
</dbReference>
<evidence type="ECO:0000313" key="14">
    <source>
        <dbReference type="EMBL" id="QKE46618.1"/>
    </source>
</evidence>
<reference evidence="20" key="1">
    <citation type="submission" date="2019-12" db="EMBL/GenBank/DDBJ databases">
        <title>Spalax Tas2rs.</title>
        <authorList>
            <person name="Jiao H."/>
        </authorList>
    </citation>
    <scope>NUCLEOTIDE SEQUENCE</scope>
    <source>
        <strain evidence="22">B10_1</strain>
        <strain evidence="23">B11_1</strain>
        <strain evidence="24">B11_2</strain>
        <strain evidence="25">B12_1</strain>
        <strain evidence="26">B14_1</strain>
        <strain evidence="27">B15_1</strain>
        <strain evidence="28">B16_1</strain>
        <strain evidence="14">B1_1</strain>
        <strain evidence="15">B1_2</strain>
        <strain evidence="16">B2_1</strain>
        <strain evidence="17">B3_1</strain>
        <strain evidence="18">B4_1</strain>
        <strain evidence="19">B5_1</strain>
        <strain evidence="20">B7_1</strain>
        <strain evidence="21">B8_1</strain>
        <strain evidence="39">C11_1</strain>
        <strain evidence="40">C12_1</strain>
        <strain evidence="41">C13_1</strain>
        <strain evidence="42">C13_2</strain>
        <strain evidence="29">C1_1</strain>
        <strain evidence="30">C1_2</strain>
        <strain evidence="31">C2_1</strain>
        <strain evidence="32">C3_1</strain>
        <strain evidence="33">C4_1</strain>
        <strain evidence="34">C5_1</strain>
        <strain evidence="35">C6_1</strain>
        <strain evidence="36">C7_1</strain>
        <strain evidence="37">C7_2</strain>
        <strain evidence="38">C8_1</strain>
    </source>
</reference>
<dbReference type="EMBL" id="MN815756">
    <property type="protein sequence ID" value="QKE46659.1"/>
    <property type="molecule type" value="Genomic_DNA"/>
</dbReference>
<evidence type="ECO:0000313" key="37">
    <source>
        <dbReference type="EMBL" id="QKE46659.1"/>
    </source>
</evidence>
<keyword evidence="8 12" id="KW-0472">Membrane</keyword>
<evidence type="ECO:0000256" key="13">
    <source>
        <dbReference type="SAM" id="Phobius"/>
    </source>
</evidence>
<evidence type="ECO:0000313" key="36">
    <source>
        <dbReference type="EMBL" id="QKE46658.1"/>
    </source>
</evidence>
<dbReference type="EMBL" id="MN815723">
    <property type="protein sequence ID" value="QKE46629.1"/>
    <property type="molecule type" value="Genomic_DNA"/>
</dbReference>
<keyword evidence="6 13" id="KW-1133">Transmembrane helix</keyword>
<dbReference type="EMBL" id="MN815755">
    <property type="protein sequence ID" value="QKE46658.1"/>
    <property type="molecule type" value="Genomic_DNA"/>
</dbReference>
<dbReference type="EMBL" id="MN815725">
    <property type="protein sequence ID" value="QKE46630.1"/>
    <property type="molecule type" value="Genomic_DNA"/>
</dbReference>
<organism evidence="20">
    <name type="scientific">Nannospalax galili</name>
    <name type="common">Northern Israeli blind subterranean mole rat</name>
    <name type="synonym">Spalax galili</name>
    <dbReference type="NCBI Taxonomy" id="1026970"/>
    <lineage>
        <taxon>Eukaryota</taxon>
        <taxon>Metazoa</taxon>
        <taxon>Chordata</taxon>
        <taxon>Craniata</taxon>
        <taxon>Vertebrata</taxon>
        <taxon>Euteleostomi</taxon>
        <taxon>Mammalia</taxon>
        <taxon>Eutheria</taxon>
        <taxon>Euarchontoglires</taxon>
        <taxon>Glires</taxon>
        <taxon>Rodentia</taxon>
        <taxon>Myomorpha</taxon>
        <taxon>Muroidea</taxon>
        <taxon>Spalacidae</taxon>
        <taxon>Spalacinae</taxon>
        <taxon>Nannospalax</taxon>
    </lineage>
</organism>
<feature type="transmembrane region" description="Helical" evidence="13">
    <location>
        <begin position="116"/>
        <end position="135"/>
    </location>
</feature>
<name>A0A7S5W926_NANGA</name>
<dbReference type="EMBL" id="MN815767">
    <property type="protein sequence ID" value="QKE46670.1"/>
    <property type="molecule type" value="Genomic_DNA"/>
</dbReference>
<evidence type="ECO:0000256" key="10">
    <source>
        <dbReference type="ARBA" id="ARBA00023224"/>
    </source>
</evidence>
<sequence>MTESVLGVLGNGFIGFVNYTDCFKNKKFSMVGIVLTGLVISRIFLMWIITLGVYTKILFPYMLISGNLIECSSHIWVIFNCLSVWFATSLNILYFLKTASFSHYIFLWLKRRIDKAFCLFDGVFITWLISFPIAVKVIKDVNLRLHHRHTSWKIHLEKSEVLFNYVLDNMGVSSLFMMVLVACFLLIIFLWRHNRWMQLNISGFRDINKEVHVKAMKVLISFINLLYFICVFIETLCLFITENKLLFNLGFTTASMYPCSHSLMLILTKSQQKQASVRVQQQLTC</sequence>
<keyword evidence="3 12" id="KW-0919">Taste</keyword>
<evidence type="ECO:0000256" key="3">
    <source>
        <dbReference type="ARBA" id="ARBA00022480"/>
    </source>
</evidence>
<dbReference type="EMBL" id="MN815729">
    <property type="protein sequence ID" value="QKE46634.1"/>
    <property type="molecule type" value="Genomic_DNA"/>
</dbReference>